<proteinExistence type="predicted"/>
<evidence type="ECO:0000313" key="3">
    <source>
        <dbReference type="EMBL" id="CAG8579730.1"/>
    </source>
</evidence>
<dbReference type="PANTHER" id="PTHR45774:SF3">
    <property type="entry name" value="BTB (POZ) DOMAIN-CONTAINING 2B-RELATED"/>
    <property type="match status" value="1"/>
</dbReference>
<feature type="domain" description="TLDc" evidence="2">
    <location>
        <begin position="293"/>
        <end position="451"/>
    </location>
</feature>
<feature type="non-terminal residue" evidence="3">
    <location>
        <position position="451"/>
    </location>
</feature>
<keyword evidence="4" id="KW-1185">Reference proteome</keyword>
<dbReference type="InterPro" id="IPR006571">
    <property type="entry name" value="TLDc_dom"/>
</dbReference>
<dbReference type="Proteomes" id="UP000789572">
    <property type="component" value="Unassembled WGS sequence"/>
</dbReference>
<name>A0A9N9BX30_9GLOM</name>
<dbReference type="PROSITE" id="PS50097">
    <property type="entry name" value="BTB"/>
    <property type="match status" value="1"/>
</dbReference>
<dbReference type="InterPro" id="IPR011333">
    <property type="entry name" value="SKP1/BTB/POZ_sf"/>
</dbReference>
<evidence type="ECO:0000259" key="2">
    <source>
        <dbReference type="PROSITE" id="PS51886"/>
    </source>
</evidence>
<feature type="domain" description="BTB" evidence="1">
    <location>
        <begin position="18"/>
        <end position="91"/>
    </location>
</feature>
<dbReference type="Gene3D" id="1.25.40.420">
    <property type="match status" value="1"/>
</dbReference>
<dbReference type="OrthoDB" id="298084at2759"/>
<dbReference type="AlphaFoldDB" id="A0A9N9BX30"/>
<evidence type="ECO:0000313" key="4">
    <source>
        <dbReference type="Proteomes" id="UP000789572"/>
    </source>
</evidence>
<dbReference type="Pfam" id="PF07534">
    <property type="entry name" value="TLD"/>
    <property type="match status" value="1"/>
</dbReference>
<dbReference type="EMBL" id="CAJVPJ010001177">
    <property type="protein sequence ID" value="CAG8579730.1"/>
    <property type="molecule type" value="Genomic_DNA"/>
</dbReference>
<evidence type="ECO:0000259" key="1">
    <source>
        <dbReference type="PROSITE" id="PS50097"/>
    </source>
</evidence>
<dbReference type="SUPFAM" id="SSF54695">
    <property type="entry name" value="POZ domain"/>
    <property type="match status" value="1"/>
</dbReference>
<accession>A0A9N9BX30</accession>
<reference evidence="3" key="1">
    <citation type="submission" date="2021-06" db="EMBL/GenBank/DDBJ databases">
        <authorList>
            <person name="Kallberg Y."/>
            <person name="Tangrot J."/>
            <person name="Rosling A."/>
        </authorList>
    </citation>
    <scope>NUCLEOTIDE SEQUENCE</scope>
    <source>
        <strain evidence="3">IA702</strain>
    </source>
</reference>
<dbReference type="InterPro" id="IPR000210">
    <property type="entry name" value="BTB/POZ_dom"/>
</dbReference>
<organism evidence="3 4">
    <name type="scientific">Paraglomus occultum</name>
    <dbReference type="NCBI Taxonomy" id="144539"/>
    <lineage>
        <taxon>Eukaryota</taxon>
        <taxon>Fungi</taxon>
        <taxon>Fungi incertae sedis</taxon>
        <taxon>Mucoromycota</taxon>
        <taxon>Glomeromycotina</taxon>
        <taxon>Glomeromycetes</taxon>
        <taxon>Paraglomerales</taxon>
        <taxon>Paraglomeraceae</taxon>
        <taxon>Paraglomus</taxon>
    </lineage>
</organism>
<gene>
    <name evidence="3" type="ORF">POCULU_LOCUS6428</name>
</gene>
<dbReference type="SMART" id="SM00225">
    <property type="entry name" value="BTB"/>
    <property type="match status" value="1"/>
</dbReference>
<dbReference type="PANTHER" id="PTHR45774">
    <property type="entry name" value="BTB/POZ DOMAIN-CONTAINING"/>
    <property type="match status" value="1"/>
</dbReference>
<dbReference type="Gene3D" id="3.30.710.10">
    <property type="entry name" value="Potassium Channel Kv1.1, Chain A"/>
    <property type="match status" value="1"/>
</dbReference>
<protein>
    <submittedName>
        <fullName evidence="3">7136_t:CDS:1</fullName>
    </submittedName>
</protein>
<dbReference type="Pfam" id="PF00651">
    <property type="entry name" value="BTB"/>
    <property type="match status" value="1"/>
</dbReference>
<dbReference type="PROSITE" id="PS51886">
    <property type="entry name" value="TLDC"/>
    <property type="match status" value="1"/>
</dbReference>
<comment type="caution">
    <text evidence="3">The sequence shown here is derived from an EMBL/GenBank/DDBJ whole genome shotgun (WGS) entry which is preliminary data.</text>
</comment>
<sequence length="451" mass="51964">MSDVCKDLLRLLDSEKHYDVLLSVGEEGKTKEFKVHSLILRARSTYFAAAISERWATKKDDKFVLKKPNVTPATMDFILRYLYGGVVDFASQRASVIFDVLLATDELELLELLNDVQQYIIEKKDEFLNDNPVNILKKIWFHESFIPLRNICIGIICQQPSILFDGDDFVEVPESILEHILQIDDLNVPEIYVWRKLLEWGVAQNQELTSLNNSGNWTKDDFANLEKTLHQCLRHVRYHAFQPQEFCESVMPYKKLIPKDIRDDIIRYYMAPENKSPQWKPARASTHTEIDSRVIKRMRVDLISLWIDINKYFAHTRFQYELLLRGTRDGFDSGKFHNLCDNKGPTLIVCKTNSGNTIIGGYNPLNWTSNDSTYGNTNKSFLFYIRNIDDLSSAQIARVNNSSNAVYYHSSYGPCFGSGNDLRANGTSWSSSPNSYPNIGIPSNFTIQEYE</sequence>